<evidence type="ECO:0000259" key="7">
    <source>
        <dbReference type="PROSITE" id="PS50048"/>
    </source>
</evidence>
<dbReference type="Gene3D" id="4.10.240.10">
    <property type="entry name" value="Zn(2)-C6 fungal-type DNA-binding domain"/>
    <property type="match status" value="1"/>
</dbReference>
<feature type="compositionally biased region" description="Basic and acidic residues" evidence="6">
    <location>
        <begin position="98"/>
        <end position="109"/>
    </location>
</feature>
<protein>
    <recommendedName>
        <fullName evidence="7">Zn(2)-C6 fungal-type domain-containing protein</fullName>
    </recommendedName>
</protein>
<organism evidence="8 9">
    <name type="scientific">Lojkania enalia</name>
    <dbReference type="NCBI Taxonomy" id="147567"/>
    <lineage>
        <taxon>Eukaryota</taxon>
        <taxon>Fungi</taxon>
        <taxon>Dikarya</taxon>
        <taxon>Ascomycota</taxon>
        <taxon>Pezizomycotina</taxon>
        <taxon>Dothideomycetes</taxon>
        <taxon>Pleosporomycetidae</taxon>
        <taxon>Pleosporales</taxon>
        <taxon>Pleosporales incertae sedis</taxon>
        <taxon>Lojkania</taxon>
    </lineage>
</organism>
<dbReference type="CDD" id="cd00067">
    <property type="entry name" value="GAL4"/>
    <property type="match status" value="1"/>
</dbReference>
<feature type="region of interest" description="Disordered" evidence="6">
    <location>
        <begin position="98"/>
        <end position="117"/>
    </location>
</feature>
<gene>
    <name evidence="8" type="ORF">CC78DRAFT_541480</name>
</gene>
<reference evidence="9" key="1">
    <citation type="journal article" date="2020" name="Stud. Mycol.">
        <title>101 Dothideomycetes genomes: A test case for predicting lifestyles and emergence of pathogens.</title>
        <authorList>
            <person name="Haridas S."/>
            <person name="Albert R."/>
            <person name="Binder M."/>
            <person name="Bloem J."/>
            <person name="LaButti K."/>
            <person name="Salamov A."/>
            <person name="Andreopoulos B."/>
            <person name="Baker S."/>
            <person name="Barry K."/>
            <person name="Bills G."/>
            <person name="Bluhm B."/>
            <person name="Cannon C."/>
            <person name="Castanera R."/>
            <person name="Culley D."/>
            <person name="Daum C."/>
            <person name="Ezra D."/>
            <person name="Gonzalez J."/>
            <person name="Henrissat B."/>
            <person name="Kuo A."/>
            <person name="Liang C."/>
            <person name="Lipzen A."/>
            <person name="Lutzoni F."/>
            <person name="Magnuson J."/>
            <person name="Mondo S."/>
            <person name="Nolan M."/>
            <person name="Ohm R."/>
            <person name="Pangilinan J."/>
            <person name="Park H.-J."/>
            <person name="Ramirez L."/>
            <person name="Alfaro M."/>
            <person name="Sun H."/>
            <person name="Tritt A."/>
            <person name="Yoshinaga Y."/>
            <person name="Zwiers L.-H."/>
            <person name="Turgeon B."/>
            <person name="Goodwin S."/>
            <person name="Spatafora J."/>
            <person name="Crous P."/>
            <person name="Grigoriev I."/>
        </authorList>
    </citation>
    <scope>NUCLEOTIDE SEQUENCE [LARGE SCALE GENOMIC DNA]</scope>
    <source>
        <strain evidence="9">CBS 304.66</strain>
    </source>
</reference>
<evidence type="ECO:0000256" key="6">
    <source>
        <dbReference type="SAM" id="MobiDB-lite"/>
    </source>
</evidence>
<keyword evidence="4" id="KW-0804">Transcription</keyword>
<evidence type="ECO:0000256" key="1">
    <source>
        <dbReference type="ARBA" id="ARBA00022723"/>
    </source>
</evidence>
<feature type="compositionally biased region" description="Polar residues" evidence="6">
    <location>
        <begin position="23"/>
        <end position="36"/>
    </location>
</feature>
<dbReference type="AlphaFoldDB" id="A0A9P4KGE5"/>
<evidence type="ECO:0000313" key="9">
    <source>
        <dbReference type="Proteomes" id="UP000800093"/>
    </source>
</evidence>
<dbReference type="SMART" id="SM00066">
    <property type="entry name" value="GAL4"/>
    <property type="match status" value="1"/>
</dbReference>
<dbReference type="GO" id="GO:0003677">
    <property type="term" value="F:DNA binding"/>
    <property type="evidence" value="ECO:0007669"/>
    <property type="project" value="UniProtKB-KW"/>
</dbReference>
<dbReference type="InterPro" id="IPR050797">
    <property type="entry name" value="Carb_Metab_Trans_Reg"/>
</dbReference>
<dbReference type="CDD" id="cd12148">
    <property type="entry name" value="fungal_TF_MHR"/>
    <property type="match status" value="1"/>
</dbReference>
<keyword evidence="3" id="KW-0238">DNA-binding</keyword>
<dbReference type="InterPro" id="IPR036864">
    <property type="entry name" value="Zn2-C6_fun-type_DNA-bd_sf"/>
</dbReference>
<keyword evidence="9" id="KW-1185">Reference proteome</keyword>
<accession>A0A9P4KGE5</accession>
<comment type="caution">
    <text evidence="8">The sequence shown here is derived from an EMBL/GenBank/DDBJ whole genome shotgun (WGS) entry which is preliminary data.</text>
</comment>
<dbReference type="GO" id="GO:0008270">
    <property type="term" value="F:zinc ion binding"/>
    <property type="evidence" value="ECO:0007669"/>
    <property type="project" value="InterPro"/>
</dbReference>
<evidence type="ECO:0000256" key="5">
    <source>
        <dbReference type="ARBA" id="ARBA00023242"/>
    </source>
</evidence>
<dbReference type="PANTHER" id="PTHR31668:SF26">
    <property type="entry name" value="GLUCOSE TRANSPORT TRANSCRIPTION REGULATOR RGT1-RELATED"/>
    <property type="match status" value="1"/>
</dbReference>
<keyword evidence="2" id="KW-0805">Transcription regulation</keyword>
<evidence type="ECO:0000313" key="8">
    <source>
        <dbReference type="EMBL" id="KAF2267512.1"/>
    </source>
</evidence>
<dbReference type="Pfam" id="PF00172">
    <property type="entry name" value="Zn_clus"/>
    <property type="match status" value="1"/>
</dbReference>
<feature type="region of interest" description="Disordered" evidence="6">
    <location>
        <begin position="197"/>
        <end position="226"/>
    </location>
</feature>
<keyword evidence="5" id="KW-0539">Nucleus</keyword>
<feature type="region of interest" description="Disordered" evidence="6">
    <location>
        <begin position="717"/>
        <end position="752"/>
    </location>
</feature>
<sequence>MTSAASSYPDPESQIGSGGLYVQNGTSPPGQQQQHMANDPELQLQEHLGGQLQRNADILHAGAPQAHQMGLAHHQFQTPPRPAHSPQQMAQSVMNLEEHNPYGDHDGASSRKRSKVSRACDECRRKKIRCDATSENGPEACSSCKRTGARCQFSRQPMKRGPSKGYIKELADRLNSLEHQIQNPNTPGPGYESWGISDQGLPDAQTPSQFARKRTHSMSEGLQDPYSRLNWSGQDRGIDASSPPAVYALTYRDYPSNGAVQGLQRRPSYSDMTLASSLMTGSNDTIIKAYYNTIHPTLPFLAHDPTFLNRLTDCPPKLREAFFLSLEVAVRSLSVTNGPTSDFGAGQLVSRCLNALDETQQTLSDPDSLRQLFNNIVCSQSLVFLILASDKPGPSVMSTAELLGRLAARITELRLNDSRFLATIKEQDHDSFEASRRLYWVSFILDRFHASSRTTDALLPLHGGSPSRDDFNALGEIGFVTRAGNTPNLDPSSPFALVALGMSSPASLYLNGQLSRFKESLDISNLVPSSAPYLAYQYIRIVVARLSEFTSSNEVSNLARELLGNLNNSPITPLHHIFASLVATSLGELADRVETQVEAHAAIKDMCDAISNGRIIYRSVDGTGWDTAIQDLLHQKRTATPPPIASEQQGSATEPNMAGLQHLAAAAVGERESADGPRPNSSGGNGALPPVSDIKHDVTAAIAAASEAAAAQATAAAAQKQLNETRKSSGNGNGTPYDPTTLVKEGFMTGLP</sequence>
<feature type="region of interest" description="Disordered" evidence="6">
    <location>
        <begin position="667"/>
        <end position="692"/>
    </location>
</feature>
<feature type="region of interest" description="Disordered" evidence="6">
    <location>
        <begin position="67"/>
        <end position="89"/>
    </location>
</feature>
<evidence type="ECO:0000256" key="4">
    <source>
        <dbReference type="ARBA" id="ARBA00023163"/>
    </source>
</evidence>
<dbReference type="PANTHER" id="PTHR31668">
    <property type="entry name" value="GLUCOSE TRANSPORT TRANSCRIPTION REGULATOR RGT1-RELATED-RELATED"/>
    <property type="match status" value="1"/>
</dbReference>
<dbReference type="EMBL" id="ML986590">
    <property type="protein sequence ID" value="KAF2267512.1"/>
    <property type="molecule type" value="Genomic_DNA"/>
</dbReference>
<proteinExistence type="predicted"/>
<dbReference type="InterPro" id="IPR001138">
    <property type="entry name" value="Zn2Cys6_DnaBD"/>
</dbReference>
<keyword evidence="1" id="KW-0479">Metal-binding</keyword>
<dbReference type="Proteomes" id="UP000800093">
    <property type="component" value="Unassembled WGS sequence"/>
</dbReference>
<dbReference type="OrthoDB" id="5426978at2759"/>
<feature type="domain" description="Zn(2)-C6 fungal-type" evidence="7">
    <location>
        <begin position="119"/>
        <end position="153"/>
    </location>
</feature>
<dbReference type="SUPFAM" id="SSF57701">
    <property type="entry name" value="Zn2/Cys6 DNA-binding domain"/>
    <property type="match status" value="1"/>
</dbReference>
<feature type="region of interest" description="Disordered" evidence="6">
    <location>
        <begin position="1"/>
        <end position="37"/>
    </location>
</feature>
<dbReference type="PROSITE" id="PS50048">
    <property type="entry name" value="ZN2_CY6_FUNGAL_2"/>
    <property type="match status" value="1"/>
</dbReference>
<evidence type="ECO:0000256" key="2">
    <source>
        <dbReference type="ARBA" id="ARBA00023015"/>
    </source>
</evidence>
<dbReference type="PROSITE" id="PS00463">
    <property type="entry name" value="ZN2_CY6_FUNGAL_1"/>
    <property type="match status" value="1"/>
</dbReference>
<name>A0A9P4KGE5_9PLEO</name>
<dbReference type="GO" id="GO:0000981">
    <property type="term" value="F:DNA-binding transcription factor activity, RNA polymerase II-specific"/>
    <property type="evidence" value="ECO:0007669"/>
    <property type="project" value="InterPro"/>
</dbReference>
<evidence type="ECO:0000256" key="3">
    <source>
        <dbReference type="ARBA" id="ARBA00023125"/>
    </source>
</evidence>